<keyword evidence="2" id="KW-1185">Reference proteome</keyword>
<protein>
    <submittedName>
        <fullName evidence="1">BQ5605_C041g11942 protein</fullName>
    </submittedName>
</protein>
<dbReference type="EMBL" id="FQNC01000119">
    <property type="protein sequence ID" value="SGZ33205.1"/>
    <property type="molecule type" value="Genomic_DNA"/>
</dbReference>
<proteinExistence type="predicted"/>
<dbReference type="Gene3D" id="3.30.420.10">
    <property type="entry name" value="Ribonuclease H-like superfamily/Ribonuclease H"/>
    <property type="match status" value="1"/>
</dbReference>
<accession>A0A2X0MQZ9</accession>
<organism evidence="1 2">
    <name type="scientific">Microbotryum silenes-dioicae</name>
    <dbReference type="NCBI Taxonomy" id="796604"/>
    <lineage>
        <taxon>Eukaryota</taxon>
        <taxon>Fungi</taxon>
        <taxon>Dikarya</taxon>
        <taxon>Basidiomycota</taxon>
        <taxon>Pucciniomycotina</taxon>
        <taxon>Microbotryomycetes</taxon>
        <taxon>Microbotryales</taxon>
        <taxon>Microbotryaceae</taxon>
        <taxon>Microbotryum</taxon>
    </lineage>
</organism>
<dbReference type="STRING" id="796604.A0A2X0MQZ9"/>
<gene>
    <name evidence="1" type="primary">BQ5605_C041g11942</name>
    <name evidence="1" type="ORF">BQ5605_C041G11942</name>
</gene>
<dbReference type="Proteomes" id="UP000249464">
    <property type="component" value="Unassembled WGS sequence"/>
</dbReference>
<evidence type="ECO:0000313" key="2">
    <source>
        <dbReference type="Proteomes" id="UP000249464"/>
    </source>
</evidence>
<dbReference type="AlphaFoldDB" id="A0A2X0MQZ9"/>
<evidence type="ECO:0000313" key="1">
    <source>
        <dbReference type="EMBL" id="SGZ33205.1"/>
    </source>
</evidence>
<dbReference type="GO" id="GO:0003676">
    <property type="term" value="F:nucleic acid binding"/>
    <property type="evidence" value="ECO:0007669"/>
    <property type="project" value="InterPro"/>
</dbReference>
<dbReference type="InterPro" id="IPR036397">
    <property type="entry name" value="RNaseH_sf"/>
</dbReference>
<reference evidence="1 2" key="1">
    <citation type="submission" date="2016-11" db="EMBL/GenBank/DDBJ databases">
        <authorList>
            <person name="Jaros S."/>
            <person name="Januszkiewicz K."/>
            <person name="Wedrychowicz H."/>
        </authorList>
    </citation>
    <scope>NUCLEOTIDE SEQUENCE [LARGE SCALE GENOMIC DNA]</scope>
</reference>
<name>A0A2X0MQZ9_9BASI</name>
<sequence length="92" mass="10620">MGRELKKLVFLLTNWSELLPLAKFAHNNSFHLSIGASPFYVTRGYHPRLEVSLHDSFVTNVSKNLQHLRSVQETTRKQILQAQETQARFANL</sequence>